<feature type="domain" description="CBS" evidence="2">
    <location>
        <begin position="76"/>
        <end position="132"/>
    </location>
</feature>
<evidence type="ECO:0000313" key="3">
    <source>
        <dbReference type="EMBL" id="OIR06865.1"/>
    </source>
</evidence>
<dbReference type="InterPro" id="IPR000644">
    <property type="entry name" value="CBS_dom"/>
</dbReference>
<name>A0A1J5SEL2_9ZZZZ</name>
<dbReference type="InterPro" id="IPR046342">
    <property type="entry name" value="CBS_dom_sf"/>
</dbReference>
<sequence>MKTVRQLLAAKSGGLRTITSATHVIEALKLMAAHDIGALLVVDDGKLVGIMSERDYARKVALLGKSSSDISVAEIMTAKVTSVRPEQTVDECMQLMTEGRFRHLPVIDHGKLAGILSIGDLVKEVIADQAEVIQHLEAYIQT</sequence>
<dbReference type="PROSITE" id="PS51371">
    <property type="entry name" value="CBS"/>
    <property type="match status" value="2"/>
</dbReference>
<protein>
    <submittedName>
        <fullName evidence="3">Hypoxic response protein 1</fullName>
    </submittedName>
</protein>
<dbReference type="EMBL" id="MLJW01000041">
    <property type="protein sequence ID" value="OIR06865.1"/>
    <property type="molecule type" value="Genomic_DNA"/>
</dbReference>
<reference evidence="3" key="1">
    <citation type="submission" date="2016-10" db="EMBL/GenBank/DDBJ databases">
        <title>Sequence of Gallionella enrichment culture.</title>
        <authorList>
            <person name="Poehlein A."/>
            <person name="Muehling M."/>
            <person name="Daniel R."/>
        </authorList>
    </citation>
    <scope>NUCLEOTIDE SEQUENCE</scope>
</reference>
<accession>A0A1J5SEL2</accession>
<dbReference type="PANTHER" id="PTHR43080:SF2">
    <property type="entry name" value="CBS DOMAIN-CONTAINING PROTEIN"/>
    <property type="match status" value="1"/>
</dbReference>
<evidence type="ECO:0000256" key="1">
    <source>
        <dbReference type="ARBA" id="ARBA00023122"/>
    </source>
</evidence>
<dbReference type="Gene3D" id="3.10.580.10">
    <property type="entry name" value="CBS-domain"/>
    <property type="match status" value="1"/>
</dbReference>
<gene>
    <name evidence="3" type="primary">hrp1_5</name>
    <name evidence="3" type="ORF">GALL_111150</name>
</gene>
<evidence type="ECO:0000259" key="2">
    <source>
        <dbReference type="PROSITE" id="PS51371"/>
    </source>
</evidence>
<dbReference type="SMART" id="SM00116">
    <property type="entry name" value="CBS"/>
    <property type="match status" value="2"/>
</dbReference>
<proteinExistence type="predicted"/>
<dbReference type="CDD" id="cd04623">
    <property type="entry name" value="CBS_pair_bac_euk"/>
    <property type="match status" value="1"/>
</dbReference>
<dbReference type="InterPro" id="IPR044725">
    <property type="entry name" value="CBSX3_CBS_dom"/>
</dbReference>
<dbReference type="PANTHER" id="PTHR43080">
    <property type="entry name" value="CBS DOMAIN-CONTAINING PROTEIN CBSX3, MITOCHONDRIAL"/>
    <property type="match status" value="1"/>
</dbReference>
<dbReference type="Pfam" id="PF00571">
    <property type="entry name" value="CBS"/>
    <property type="match status" value="2"/>
</dbReference>
<feature type="domain" description="CBS" evidence="2">
    <location>
        <begin position="10"/>
        <end position="67"/>
    </location>
</feature>
<comment type="caution">
    <text evidence="3">The sequence shown here is derived from an EMBL/GenBank/DDBJ whole genome shotgun (WGS) entry which is preliminary data.</text>
</comment>
<dbReference type="InterPro" id="IPR051257">
    <property type="entry name" value="Diverse_CBS-Domain"/>
</dbReference>
<organism evidence="3">
    <name type="scientific">mine drainage metagenome</name>
    <dbReference type="NCBI Taxonomy" id="410659"/>
    <lineage>
        <taxon>unclassified sequences</taxon>
        <taxon>metagenomes</taxon>
        <taxon>ecological metagenomes</taxon>
    </lineage>
</organism>
<dbReference type="SUPFAM" id="SSF54631">
    <property type="entry name" value="CBS-domain pair"/>
    <property type="match status" value="1"/>
</dbReference>
<keyword evidence="1" id="KW-0129">CBS domain</keyword>
<dbReference type="AlphaFoldDB" id="A0A1J5SEL2"/>